<feature type="signal peptide" evidence="1">
    <location>
        <begin position="1"/>
        <end position="21"/>
    </location>
</feature>
<dbReference type="AlphaFoldDB" id="A0A0C9YYQ6"/>
<reference evidence="3" key="2">
    <citation type="submission" date="2015-01" db="EMBL/GenBank/DDBJ databases">
        <title>Evolutionary Origins and Diversification of the Mycorrhizal Mutualists.</title>
        <authorList>
            <consortium name="DOE Joint Genome Institute"/>
            <consortium name="Mycorrhizal Genomics Consortium"/>
            <person name="Kohler A."/>
            <person name="Kuo A."/>
            <person name="Nagy L.G."/>
            <person name="Floudas D."/>
            <person name="Copeland A."/>
            <person name="Barry K.W."/>
            <person name="Cichocki N."/>
            <person name="Veneault-Fourrey C."/>
            <person name="LaButti K."/>
            <person name="Lindquist E.A."/>
            <person name="Lipzen A."/>
            <person name="Lundell T."/>
            <person name="Morin E."/>
            <person name="Murat C."/>
            <person name="Riley R."/>
            <person name="Ohm R."/>
            <person name="Sun H."/>
            <person name="Tunlid A."/>
            <person name="Henrissat B."/>
            <person name="Grigoriev I.V."/>
            <person name="Hibbett D.S."/>
            <person name="Martin F."/>
        </authorList>
    </citation>
    <scope>NUCLEOTIDE SEQUENCE [LARGE SCALE GENOMIC DNA]</scope>
    <source>
        <strain evidence="3">441</strain>
    </source>
</reference>
<evidence type="ECO:0000313" key="3">
    <source>
        <dbReference type="Proteomes" id="UP000054018"/>
    </source>
</evidence>
<dbReference type="EMBL" id="KN833687">
    <property type="protein sequence ID" value="KIK30280.1"/>
    <property type="molecule type" value="Genomic_DNA"/>
</dbReference>
<evidence type="ECO:0000313" key="2">
    <source>
        <dbReference type="EMBL" id="KIK30280.1"/>
    </source>
</evidence>
<proteinExistence type="predicted"/>
<keyword evidence="3" id="KW-1185">Reference proteome</keyword>
<reference evidence="2 3" key="1">
    <citation type="submission" date="2014-04" db="EMBL/GenBank/DDBJ databases">
        <authorList>
            <consortium name="DOE Joint Genome Institute"/>
            <person name="Kuo A."/>
            <person name="Kohler A."/>
            <person name="Costa M.D."/>
            <person name="Nagy L.G."/>
            <person name="Floudas D."/>
            <person name="Copeland A."/>
            <person name="Barry K.W."/>
            <person name="Cichocki N."/>
            <person name="Veneault-Fourrey C."/>
            <person name="LaButti K."/>
            <person name="Lindquist E.A."/>
            <person name="Lipzen A."/>
            <person name="Lundell T."/>
            <person name="Morin E."/>
            <person name="Murat C."/>
            <person name="Sun H."/>
            <person name="Tunlid A."/>
            <person name="Henrissat B."/>
            <person name="Grigoriev I.V."/>
            <person name="Hibbett D.S."/>
            <person name="Martin F."/>
            <person name="Nordberg H.P."/>
            <person name="Cantor M.N."/>
            <person name="Hua S.X."/>
        </authorList>
    </citation>
    <scope>NUCLEOTIDE SEQUENCE [LARGE SCALE GENOMIC DNA]</scope>
    <source>
        <strain evidence="2 3">441</strain>
    </source>
</reference>
<sequence>MRAPHPLGILLLWSHLRPLYGMMRATIIYVNIHMSSLTPIPLTRILQHLPELHPLGDFHHHLQRTLYLPHITLDN</sequence>
<organism evidence="2 3">
    <name type="scientific">Pisolithus microcarpus 441</name>
    <dbReference type="NCBI Taxonomy" id="765257"/>
    <lineage>
        <taxon>Eukaryota</taxon>
        <taxon>Fungi</taxon>
        <taxon>Dikarya</taxon>
        <taxon>Basidiomycota</taxon>
        <taxon>Agaricomycotina</taxon>
        <taxon>Agaricomycetes</taxon>
        <taxon>Agaricomycetidae</taxon>
        <taxon>Boletales</taxon>
        <taxon>Sclerodermatineae</taxon>
        <taxon>Pisolithaceae</taxon>
        <taxon>Pisolithus</taxon>
    </lineage>
</organism>
<protein>
    <submittedName>
        <fullName evidence="2">Uncharacterized protein</fullName>
    </submittedName>
</protein>
<gene>
    <name evidence="2" type="ORF">PISMIDRAFT_671454</name>
</gene>
<accession>A0A0C9YYQ6</accession>
<keyword evidence="1" id="KW-0732">Signal</keyword>
<feature type="chain" id="PRO_5002223490" evidence="1">
    <location>
        <begin position="22"/>
        <end position="75"/>
    </location>
</feature>
<dbReference type="Proteomes" id="UP000054018">
    <property type="component" value="Unassembled WGS sequence"/>
</dbReference>
<name>A0A0C9YYQ6_9AGAM</name>
<evidence type="ECO:0000256" key="1">
    <source>
        <dbReference type="SAM" id="SignalP"/>
    </source>
</evidence>
<dbReference type="HOGENOM" id="CLU_2671999_0_0_1"/>